<feature type="region of interest" description="Disordered" evidence="8">
    <location>
        <begin position="107"/>
        <end position="129"/>
    </location>
</feature>
<dbReference type="PANTHER" id="PTHR31713">
    <property type="entry name" value="OS02G0177800 PROTEIN"/>
    <property type="match status" value="1"/>
</dbReference>
<dbReference type="OrthoDB" id="682958at2759"/>
<evidence type="ECO:0000313" key="12">
    <source>
        <dbReference type="EMBL" id="TVU49836.1"/>
    </source>
</evidence>
<dbReference type="InterPro" id="IPR046830">
    <property type="entry name" value="Calmod_bind_M"/>
</dbReference>
<evidence type="ECO:0000256" key="2">
    <source>
        <dbReference type="ARBA" id="ARBA00007214"/>
    </source>
</evidence>
<keyword evidence="3" id="KW-0805">Transcription regulation</keyword>
<comment type="caution">
    <text evidence="12">The sequence shown here is derived from an EMBL/GenBank/DDBJ whole genome shotgun (WGS) entry which is preliminary data.</text>
</comment>
<reference evidence="12 13" key="1">
    <citation type="journal article" date="2019" name="Sci. Rep.">
        <title>A high-quality genome of Eragrostis curvula grass provides insights into Poaceae evolution and supports new strategies to enhance forage quality.</title>
        <authorList>
            <person name="Carballo J."/>
            <person name="Santos B.A.C.M."/>
            <person name="Zappacosta D."/>
            <person name="Garbus I."/>
            <person name="Selva J.P."/>
            <person name="Gallo C.A."/>
            <person name="Diaz A."/>
            <person name="Albertini E."/>
            <person name="Caccamo M."/>
            <person name="Echenique V."/>
        </authorList>
    </citation>
    <scope>NUCLEOTIDE SEQUENCE [LARGE SCALE GENOMIC DNA]</scope>
    <source>
        <strain evidence="13">cv. Victoria</strain>
        <tissue evidence="12">Leaf</tissue>
    </source>
</reference>
<dbReference type="Pfam" id="PF07887">
    <property type="entry name" value="Calmodulin_bind"/>
    <property type="match status" value="1"/>
</dbReference>
<evidence type="ECO:0000259" key="9">
    <source>
        <dbReference type="Pfam" id="PF07887"/>
    </source>
</evidence>
<dbReference type="Pfam" id="PF20452">
    <property type="entry name" value="Calmod_bind_C"/>
    <property type="match status" value="1"/>
</dbReference>
<dbReference type="PANTHER" id="PTHR31713:SF84">
    <property type="entry name" value="PROTEIN, PUTATIVE, EXPRESSED-RELATED"/>
    <property type="match status" value="1"/>
</dbReference>
<feature type="region of interest" description="Disordered" evidence="8">
    <location>
        <begin position="563"/>
        <end position="596"/>
    </location>
</feature>
<feature type="domain" description="Calmodulin binding protein-like N-terminal" evidence="9">
    <location>
        <begin position="138"/>
        <end position="284"/>
    </location>
</feature>
<dbReference type="Pfam" id="PF20451">
    <property type="entry name" value="Calmod_bind_M"/>
    <property type="match status" value="1"/>
</dbReference>
<keyword evidence="13" id="KW-1185">Reference proteome</keyword>
<feature type="domain" description="Calmodulin binding protein central" evidence="10">
    <location>
        <begin position="297"/>
        <end position="362"/>
    </location>
</feature>
<keyword evidence="6" id="KW-0804">Transcription</keyword>
<evidence type="ECO:0000256" key="6">
    <source>
        <dbReference type="ARBA" id="ARBA00023163"/>
    </source>
</evidence>
<evidence type="ECO:0000256" key="3">
    <source>
        <dbReference type="ARBA" id="ARBA00023015"/>
    </source>
</evidence>
<keyword evidence="5" id="KW-0010">Activator</keyword>
<sequence length="715" mass="77606">MTSKRRESGGAAPPGTGKRSRAADEPPPPSPGKRLWAAARTVLVVLFLIRRNDGVDSLARIGRVLRAIWTKMERMEARIQDLAHKVDRISPTITISRGPGKGFSCHHIGKQGANQEGDSAEAKGLAAAEGEGENTSIRLRFISDGMKSPIYHDDEIKSQSDAAIKIGIFDGDKMIKSGPLSKVKIEVLALEGSFPYCANDSWTANEFNEHRAGGREGKGDVLVGEGTSARLINGECVLGTIRFREGSCRARKGMFLVAARVCDCQATGGRVQEAVMNPVIVQDRRNKTNEKSHPPKLNDKVHRLEEIAKDGRYFKRLEEKKIYTVEDFLKALNKNPDNLAEILKINKEHKPWKRMIAHARECCLKGKHKLKSYTCAEKNVKLFFNCVHYLVGAAFFGGHYTPSDKFDPAQQALVDELKKGAYAELDVLPEDHVMIENCHGPIHVDTYADVGAGPSYTSTATQQNFYGRISANQVGVTTAVEGLSQAQTPSCANVNYGPGTSSYLSDRPSIHNYDAGCVAAGQGFNHGPIESPCSIANNGPGPSSYISKQLSIHNDDARGVPAGQGFNHGPIESPCSIANNGPGPSFSTPDHPSTHNYHDELSRIPGQEQFPSAFPNVLCQGSYGPLNPSNRTTALGGHEQDEYGHLPQPATINCVAPGLELDQNLFLLLCNDLQASTSAHSVVTLAPQQPRTYGNRCSWISSRERAEPNASSLAQ</sequence>
<evidence type="ECO:0000256" key="5">
    <source>
        <dbReference type="ARBA" id="ARBA00023159"/>
    </source>
</evidence>
<evidence type="ECO:0000256" key="4">
    <source>
        <dbReference type="ARBA" id="ARBA00023125"/>
    </source>
</evidence>
<gene>
    <name evidence="12" type="ORF">EJB05_01174</name>
</gene>
<dbReference type="Gramene" id="TVU49836">
    <property type="protein sequence ID" value="TVU49836"/>
    <property type="gene ID" value="EJB05_01174"/>
</dbReference>
<protein>
    <submittedName>
        <fullName evidence="12">Uncharacterized protein</fullName>
    </submittedName>
</protein>
<feature type="domain" description="Calmodulin binding protein C-terminal" evidence="11">
    <location>
        <begin position="369"/>
        <end position="428"/>
    </location>
</feature>
<name>A0A5J9WPE9_9POAL</name>
<proteinExistence type="inferred from homology"/>
<accession>A0A5J9WPE9</accession>
<dbReference type="InterPro" id="IPR046831">
    <property type="entry name" value="Calmodulin_bind_N"/>
</dbReference>
<dbReference type="GO" id="GO:0005634">
    <property type="term" value="C:nucleus"/>
    <property type="evidence" value="ECO:0007669"/>
    <property type="project" value="UniProtKB-SubCell"/>
</dbReference>
<keyword evidence="4" id="KW-0238">DNA-binding</keyword>
<comment type="subcellular location">
    <subcellularLocation>
        <location evidence="1">Nucleus</location>
    </subcellularLocation>
</comment>
<keyword evidence="7" id="KW-0539">Nucleus</keyword>
<dbReference type="GO" id="GO:0080142">
    <property type="term" value="P:regulation of salicylic acid biosynthetic process"/>
    <property type="evidence" value="ECO:0007669"/>
    <property type="project" value="TreeGrafter"/>
</dbReference>
<evidence type="ECO:0000313" key="13">
    <source>
        <dbReference type="Proteomes" id="UP000324897"/>
    </source>
</evidence>
<feature type="non-terminal residue" evidence="12">
    <location>
        <position position="1"/>
    </location>
</feature>
<evidence type="ECO:0000259" key="10">
    <source>
        <dbReference type="Pfam" id="PF20451"/>
    </source>
</evidence>
<organism evidence="12 13">
    <name type="scientific">Eragrostis curvula</name>
    <name type="common">weeping love grass</name>
    <dbReference type="NCBI Taxonomy" id="38414"/>
    <lineage>
        <taxon>Eukaryota</taxon>
        <taxon>Viridiplantae</taxon>
        <taxon>Streptophyta</taxon>
        <taxon>Embryophyta</taxon>
        <taxon>Tracheophyta</taxon>
        <taxon>Spermatophyta</taxon>
        <taxon>Magnoliopsida</taxon>
        <taxon>Liliopsida</taxon>
        <taxon>Poales</taxon>
        <taxon>Poaceae</taxon>
        <taxon>PACMAD clade</taxon>
        <taxon>Chloridoideae</taxon>
        <taxon>Eragrostideae</taxon>
        <taxon>Eragrostidinae</taxon>
        <taxon>Eragrostis</taxon>
    </lineage>
</organism>
<dbReference type="AlphaFoldDB" id="A0A5J9WPE9"/>
<dbReference type="Proteomes" id="UP000324897">
    <property type="component" value="Chromosome 6"/>
</dbReference>
<dbReference type="GO" id="GO:0043565">
    <property type="term" value="F:sequence-specific DNA binding"/>
    <property type="evidence" value="ECO:0007669"/>
    <property type="project" value="TreeGrafter"/>
</dbReference>
<evidence type="ECO:0000259" key="11">
    <source>
        <dbReference type="Pfam" id="PF20452"/>
    </source>
</evidence>
<dbReference type="GO" id="GO:0005516">
    <property type="term" value="F:calmodulin binding"/>
    <property type="evidence" value="ECO:0007669"/>
    <property type="project" value="InterPro"/>
</dbReference>
<feature type="region of interest" description="Disordered" evidence="8">
    <location>
        <begin position="1"/>
        <end position="34"/>
    </location>
</feature>
<comment type="similarity">
    <text evidence="2">Belongs to the plant ACBP60 protein family.</text>
</comment>
<evidence type="ECO:0000256" key="7">
    <source>
        <dbReference type="ARBA" id="ARBA00023242"/>
    </source>
</evidence>
<dbReference type="GO" id="GO:0003700">
    <property type="term" value="F:DNA-binding transcription factor activity"/>
    <property type="evidence" value="ECO:0007669"/>
    <property type="project" value="TreeGrafter"/>
</dbReference>
<dbReference type="EMBL" id="RWGY01000002">
    <property type="protein sequence ID" value="TVU49836.1"/>
    <property type="molecule type" value="Genomic_DNA"/>
</dbReference>
<dbReference type="InterPro" id="IPR046829">
    <property type="entry name" value="Calmod_bind_C"/>
</dbReference>
<evidence type="ECO:0000256" key="8">
    <source>
        <dbReference type="SAM" id="MobiDB-lite"/>
    </source>
</evidence>
<evidence type="ECO:0000256" key="1">
    <source>
        <dbReference type="ARBA" id="ARBA00004123"/>
    </source>
</evidence>
<dbReference type="InterPro" id="IPR012416">
    <property type="entry name" value="CBP60"/>
</dbReference>